<dbReference type="EMBL" id="JAQMWT010000314">
    <property type="protein sequence ID" value="KAJ8605605.1"/>
    <property type="molecule type" value="Genomic_DNA"/>
</dbReference>
<accession>A0AAD7XNF7</accession>
<evidence type="ECO:0000256" key="1">
    <source>
        <dbReference type="SAM" id="Phobius"/>
    </source>
</evidence>
<protein>
    <submittedName>
        <fullName evidence="2">Uncharacterized protein</fullName>
    </submittedName>
</protein>
<keyword evidence="1" id="KW-1133">Transmembrane helix</keyword>
<keyword evidence="3" id="KW-1185">Reference proteome</keyword>
<proteinExistence type="predicted"/>
<evidence type="ECO:0000313" key="3">
    <source>
        <dbReference type="Proteomes" id="UP001230188"/>
    </source>
</evidence>
<feature type="transmembrane region" description="Helical" evidence="1">
    <location>
        <begin position="82"/>
        <end position="105"/>
    </location>
</feature>
<reference evidence="2" key="1">
    <citation type="submission" date="2023-01" db="EMBL/GenBank/DDBJ databases">
        <title>Metagenome sequencing of chrysophaentin producing Chrysophaeum taylorii.</title>
        <authorList>
            <person name="Davison J."/>
            <person name="Bewley C."/>
        </authorList>
    </citation>
    <scope>NUCLEOTIDE SEQUENCE</scope>
    <source>
        <strain evidence="2">NIES-1699</strain>
    </source>
</reference>
<gene>
    <name evidence="2" type="ORF">CTAYLR_000060</name>
</gene>
<dbReference type="Proteomes" id="UP001230188">
    <property type="component" value="Unassembled WGS sequence"/>
</dbReference>
<evidence type="ECO:0000313" key="2">
    <source>
        <dbReference type="EMBL" id="KAJ8605605.1"/>
    </source>
</evidence>
<keyword evidence="1" id="KW-0812">Transmembrane</keyword>
<keyword evidence="1" id="KW-0472">Membrane</keyword>
<sequence length="119" mass="12601">MTNTRPISQATVVAYHRPDAPLAHTTAVVATAQPAGGAGAPVAVAHPATCQPVQSYPADRATHVQAFVAVPPPQGMQVEERYCGAVSCCIATVLFILFWPAALFVPCCPCDRRRRVVFS</sequence>
<dbReference type="AlphaFoldDB" id="A0AAD7XNF7"/>
<organism evidence="2 3">
    <name type="scientific">Chrysophaeum taylorii</name>
    <dbReference type="NCBI Taxonomy" id="2483200"/>
    <lineage>
        <taxon>Eukaryota</taxon>
        <taxon>Sar</taxon>
        <taxon>Stramenopiles</taxon>
        <taxon>Ochrophyta</taxon>
        <taxon>Pelagophyceae</taxon>
        <taxon>Pelagomonadales</taxon>
        <taxon>Pelagomonadaceae</taxon>
        <taxon>Chrysophaeum</taxon>
    </lineage>
</organism>
<comment type="caution">
    <text evidence="2">The sequence shown here is derived from an EMBL/GenBank/DDBJ whole genome shotgun (WGS) entry which is preliminary data.</text>
</comment>
<name>A0AAD7XNF7_9STRA</name>